<dbReference type="PANTHER" id="PTHR45586">
    <property type="entry name" value="TPR REPEAT-CONTAINING PROTEIN PA4667"/>
    <property type="match status" value="1"/>
</dbReference>
<evidence type="ECO:0000313" key="5">
    <source>
        <dbReference type="Proteomes" id="UP001549099"/>
    </source>
</evidence>
<dbReference type="Proteomes" id="UP001549099">
    <property type="component" value="Unassembled WGS sequence"/>
</dbReference>
<feature type="repeat" description="TPR" evidence="3">
    <location>
        <begin position="151"/>
        <end position="184"/>
    </location>
</feature>
<dbReference type="RefSeq" id="WP_354198993.1">
    <property type="nucleotide sequence ID" value="NZ_JBEPLW010000031.1"/>
</dbReference>
<keyword evidence="5" id="KW-1185">Reference proteome</keyword>
<feature type="repeat" description="TPR" evidence="3">
    <location>
        <begin position="20"/>
        <end position="53"/>
    </location>
</feature>
<evidence type="ECO:0000256" key="2">
    <source>
        <dbReference type="ARBA" id="ARBA00022803"/>
    </source>
</evidence>
<dbReference type="PANTHER" id="PTHR45586:SF1">
    <property type="entry name" value="LIPOPOLYSACCHARIDE ASSEMBLY PROTEIN B"/>
    <property type="match status" value="1"/>
</dbReference>
<keyword evidence="2 3" id="KW-0802">TPR repeat</keyword>
<dbReference type="InterPro" id="IPR019734">
    <property type="entry name" value="TPR_rpt"/>
</dbReference>
<keyword evidence="1" id="KW-0677">Repeat</keyword>
<sequence length="505" mass="57646">MKHQPQRNNNKKIINFIPTGEFYYQKALRALKRDEMEKAHKFLRRAADLSPGDPDILLQYAILELDLGHFEHARDLLMLAYESGPDEPEIVFFLSEVHAHLGYLRDAVNYGERYIELAPDGLYREDAVDIIEFAEAELNEMPEDEEGDGRLDYILDRGRRLMEGGDFREAINLLEEAIGENPDFWAAYNNLALAYFYIGETEQAEALLNEVLRGDNGNLHALCNFAVFYYYKQDEEALARITSILLKIRPFLIDHRYKLGATLALIGRYKEAYNWLRGLQRIGFEGDPGFFFWLAHSASMSGDMKVAEEAWANLVALDPSKEGKEPWNQEEISETLENDLSFIIPRLSQSEEEGIRLLALFLMGKSALRDEILIHPDWPDVESMTTPEKLFLANGLGHRLPGNTAAEAMYNRVFEATGLLAERLAPLKEEDAPLLEMWFLICSRAIEDGYLFRNPPAIAAAAEYMYRSSKNPRTTKKETAGSYGVSPKTLTKYVGDLFPYLPFPE</sequence>
<protein>
    <submittedName>
        <fullName evidence="4">Tetratricopeptide (TPR) repeat protein</fullName>
    </submittedName>
</protein>
<dbReference type="PROSITE" id="PS50005">
    <property type="entry name" value="TPR"/>
    <property type="match status" value="2"/>
</dbReference>
<accession>A0ABV2GEL7</accession>
<gene>
    <name evidence="4" type="ORF">ABID49_002640</name>
</gene>
<name>A0ABV2GEL7_9BACL</name>
<dbReference type="SMART" id="SM00028">
    <property type="entry name" value="TPR"/>
    <property type="match status" value="3"/>
</dbReference>
<proteinExistence type="predicted"/>
<dbReference type="Gene3D" id="1.25.40.10">
    <property type="entry name" value="Tetratricopeptide repeat domain"/>
    <property type="match status" value="2"/>
</dbReference>
<dbReference type="InterPro" id="IPR051012">
    <property type="entry name" value="CellSynth/LPSAsmb/PSIAsmb"/>
</dbReference>
<dbReference type="Pfam" id="PF14559">
    <property type="entry name" value="TPR_19"/>
    <property type="match status" value="1"/>
</dbReference>
<reference evidence="4 5" key="1">
    <citation type="submission" date="2024-06" db="EMBL/GenBank/DDBJ databases">
        <title>Genomic Encyclopedia of Type Strains, Phase IV (KMG-IV): sequencing the most valuable type-strain genomes for metagenomic binning, comparative biology and taxonomic classification.</title>
        <authorList>
            <person name="Goeker M."/>
        </authorList>
    </citation>
    <scope>NUCLEOTIDE SEQUENCE [LARGE SCALE GENOMIC DNA]</scope>
    <source>
        <strain evidence="4 5">DSM 26128</strain>
    </source>
</reference>
<dbReference type="EMBL" id="JBEPLW010000031">
    <property type="protein sequence ID" value="MET3576711.1"/>
    <property type="molecule type" value="Genomic_DNA"/>
</dbReference>
<dbReference type="InterPro" id="IPR011990">
    <property type="entry name" value="TPR-like_helical_dom_sf"/>
</dbReference>
<dbReference type="SUPFAM" id="SSF48452">
    <property type="entry name" value="TPR-like"/>
    <property type="match status" value="1"/>
</dbReference>
<organism evidence="4 5">
    <name type="scientific">Bhargavaea ullalensis</name>
    <dbReference type="NCBI Taxonomy" id="1265685"/>
    <lineage>
        <taxon>Bacteria</taxon>
        <taxon>Bacillati</taxon>
        <taxon>Bacillota</taxon>
        <taxon>Bacilli</taxon>
        <taxon>Bacillales</taxon>
        <taxon>Caryophanaceae</taxon>
        <taxon>Bhargavaea</taxon>
    </lineage>
</organism>
<evidence type="ECO:0000256" key="3">
    <source>
        <dbReference type="PROSITE-ProRule" id="PRU00339"/>
    </source>
</evidence>
<evidence type="ECO:0000256" key="1">
    <source>
        <dbReference type="ARBA" id="ARBA00022737"/>
    </source>
</evidence>
<evidence type="ECO:0000313" key="4">
    <source>
        <dbReference type="EMBL" id="MET3576711.1"/>
    </source>
</evidence>
<comment type="caution">
    <text evidence="4">The sequence shown here is derived from an EMBL/GenBank/DDBJ whole genome shotgun (WGS) entry which is preliminary data.</text>
</comment>
<dbReference type="Pfam" id="PF13432">
    <property type="entry name" value="TPR_16"/>
    <property type="match status" value="1"/>
</dbReference>